<dbReference type="InterPro" id="IPR036520">
    <property type="entry name" value="UPF0759_sf"/>
</dbReference>
<gene>
    <name evidence="1" type="ORF">D7S89_01165</name>
</gene>
<keyword evidence="2" id="KW-1185">Reference proteome</keyword>
<dbReference type="EMBL" id="RBZV01000001">
    <property type="protein sequence ID" value="RKP52185.1"/>
    <property type="molecule type" value="Genomic_DNA"/>
</dbReference>
<name>A0A494XNE3_9BURK</name>
<comment type="caution">
    <text evidence="1">The sequence shown here is derived from an EMBL/GenBank/DDBJ whole genome shotgun (WGS) entry which is preliminary data.</text>
</comment>
<dbReference type="Proteomes" id="UP000280434">
    <property type="component" value="Unassembled WGS sequence"/>
</dbReference>
<accession>A0A494XNE3</accession>
<dbReference type="OrthoDB" id="9780310at2"/>
<dbReference type="PANTHER" id="PTHR30348:SF13">
    <property type="entry name" value="UPF0759 PROTEIN YUNF"/>
    <property type="match status" value="1"/>
</dbReference>
<organism evidence="1 2">
    <name type="scientific">Trinickia fusca</name>
    <dbReference type="NCBI Taxonomy" id="2419777"/>
    <lineage>
        <taxon>Bacteria</taxon>
        <taxon>Pseudomonadati</taxon>
        <taxon>Pseudomonadota</taxon>
        <taxon>Betaproteobacteria</taxon>
        <taxon>Burkholderiales</taxon>
        <taxon>Burkholderiaceae</taxon>
        <taxon>Trinickia</taxon>
    </lineage>
</organism>
<dbReference type="SUPFAM" id="SSF117396">
    <property type="entry name" value="TM1631-like"/>
    <property type="match status" value="1"/>
</dbReference>
<proteinExistence type="predicted"/>
<dbReference type="InterPro" id="IPR002763">
    <property type="entry name" value="DUF72"/>
</dbReference>
<dbReference type="Gene3D" id="3.20.20.410">
    <property type="entry name" value="Protein of unknown function UPF0759"/>
    <property type="match status" value="1"/>
</dbReference>
<dbReference type="Pfam" id="PF01904">
    <property type="entry name" value="DUF72"/>
    <property type="match status" value="1"/>
</dbReference>
<dbReference type="RefSeq" id="WP_121274898.1">
    <property type="nucleotide sequence ID" value="NZ_RBZV01000001.1"/>
</dbReference>
<evidence type="ECO:0000313" key="2">
    <source>
        <dbReference type="Proteomes" id="UP000280434"/>
    </source>
</evidence>
<dbReference type="AlphaFoldDB" id="A0A494XNE3"/>
<reference evidence="1 2" key="1">
    <citation type="submission" date="2018-10" db="EMBL/GenBank/DDBJ databases">
        <title>Paraburkholderia sp. 7MK8-2, isolated from soil.</title>
        <authorList>
            <person name="Gao Z.-H."/>
            <person name="Qiu L.-H."/>
        </authorList>
    </citation>
    <scope>NUCLEOTIDE SEQUENCE [LARGE SCALE GENOMIC DNA]</scope>
    <source>
        <strain evidence="1 2">7MK8-2</strain>
    </source>
</reference>
<protein>
    <submittedName>
        <fullName evidence="1">DUF72 domain-containing protein</fullName>
    </submittedName>
</protein>
<sequence>MSIKIGTASWTDTTLIQCGRFYPAGCSTSEDRLRFYASQFPLVEVDSSYYAIPSAPTAALWNTRTPPDFTFDIKAFRLFTGHQTEPKCLPKDLQTELPKTDAKYLYYRDVPAAVVDELWRRFFEVIEPLHAAGKLGAVLFQFAPWITSAPRERAHLEDCADHMRLYPTAFEFRNRSWLDEAHWEATLAFERAHGLVHVVMDAPNGVRTRASTVWETTSPDLAIVRLHGRNAETWAGSASAAERFNYDYSETELTEVATPIRALAQRAAQVHVIFNNCYEDLAQRNAAALSRMLSD</sequence>
<dbReference type="PANTHER" id="PTHR30348">
    <property type="entry name" value="UNCHARACTERIZED PROTEIN YECE"/>
    <property type="match status" value="1"/>
</dbReference>
<evidence type="ECO:0000313" key="1">
    <source>
        <dbReference type="EMBL" id="RKP52185.1"/>
    </source>
</evidence>